<proteinExistence type="predicted"/>
<reference evidence="2 3" key="1">
    <citation type="submission" date="2018-08" db="EMBL/GenBank/DDBJ databases">
        <title>Actinomadura jelena sp. nov., a novel Actinomycete isolated from soil in Chad.</title>
        <authorList>
            <person name="Shi L."/>
        </authorList>
    </citation>
    <scope>NUCLEOTIDE SEQUENCE [LARGE SCALE GENOMIC DNA]</scope>
    <source>
        <strain evidence="2 3">NEAU-G17</strain>
    </source>
</reference>
<dbReference type="EMBL" id="QURH01000288">
    <property type="protein sequence ID" value="RFU40402.1"/>
    <property type="molecule type" value="Genomic_DNA"/>
</dbReference>
<dbReference type="Proteomes" id="UP000261811">
    <property type="component" value="Unassembled WGS sequence"/>
</dbReference>
<comment type="caution">
    <text evidence="2">The sequence shown here is derived from an EMBL/GenBank/DDBJ whole genome shotgun (WGS) entry which is preliminary data.</text>
</comment>
<evidence type="ECO:0000313" key="2">
    <source>
        <dbReference type="EMBL" id="RFU40402.1"/>
    </source>
</evidence>
<organism evidence="2 3">
    <name type="scientific">Actinomadura logoneensis</name>
    <dbReference type="NCBI Taxonomy" id="2293572"/>
    <lineage>
        <taxon>Bacteria</taxon>
        <taxon>Bacillati</taxon>
        <taxon>Actinomycetota</taxon>
        <taxon>Actinomycetes</taxon>
        <taxon>Streptosporangiales</taxon>
        <taxon>Thermomonosporaceae</taxon>
        <taxon>Actinomadura</taxon>
    </lineage>
</organism>
<dbReference type="OrthoDB" id="3479895at2"/>
<protein>
    <submittedName>
        <fullName evidence="2">Uncharacterized protein</fullName>
    </submittedName>
</protein>
<feature type="region of interest" description="Disordered" evidence="1">
    <location>
        <begin position="58"/>
        <end position="95"/>
    </location>
</feature>
<keyword evidence="3" id="KW-1185">Reference proteome</keyword>
<dbReference type="AlphaFoldDB" id="A0A372JK46"/>
<name>A0A372JK46_9ACTN</name>
<accession>A0A372JK46</accession>
<sequence length="95" mass="10138">MAMVPQGELRFDPSALSAAQREGDACVVCHKKWPRPRVRVGRLPDGREVVACDDCAPVLPVPRTRPGTTRADGERDTDAEGPVVEPASATAAAFE</sequence>
<gene>
    <name evidence="2" type="ORF">DZF91_17330</name>
</gene>
<evidence type="ECO:0000256" key="1">
    <source>
        <dbReference type="SAM" id="MobiDB-lite"/>
    </source>
</evidence>
<evidence type="ECO:0000313" key="3">
    <source>
        <dbReference type="Proteomes" id="UP000261811"/>
    </source>
</evidence>